<proteinExistence type="predicted"/>
<evidence type="ECO:0000256" key="1">
    <source>
        <dbReference type="SAM" id="Coils"/>
    </source>
</evidence>
<keyword evidence="1" id="KW-0175">Coiled coil</keyword>
<protein>
    <submittedName>
        <fullName evidence="4">Uncharacterized protein</fullName>
    </submittedName>
</protein>
<feature type="region of interest" description="Disordered" evidence="2">
    <location>
        <begin position="343"/>
        <end position="368"/>
    </location>
</feature>
<dbReference type="RefSeq" id="WP_200312726.1">
    <property type="nucleotide sequence ID" value="NZ_JAENIM010000047.1"/>
</dbReference>
<evidence type="ECO:0000313" key="5">
    <source>
        <dbReference type="Proteomes" id="UP000624703"/>
    </source>
</evidence>
<keyword evidence="5" id="KW-1185">Reference proteome</keyword>
<feature type="chain" id="PRO_5035180757" evidence="3">
    <location>
        <begin position="19"/>
        <end position="392"/>
    </location>
</feature>
<feature type="coiled-coil region" evidence="1">
    <location>
        <begin position="252"/>
        <end position="286"/>
    </location>
</feature>
<comment type="caution">
    <text evidence="4">The sequence shown here is derived from an EMBL/GenBank/DDBJ whole genome shotgun (WGS) entry which is preliminary data.</text>
</comment>
<dbReference type="EMBL" id="JAENIM010000047">
    <property type="protein sequence ID" value="MBK1792716.1"/>
    <property type="molecule type" value="Genomic_DNA"/>
</dbReference>
<evidence type="ECO:0000256" key="3">
    <source>
        <dbReference type="SAM" id="SignalP"/>
    </source>
</evidence>
<organism evidence="4 5">
    <name type="scientific">Persicirhabdus sediminis</name>
    <dbReference type="NCBI Taxonomy" id="454144"/>
    <lineage>
        <taxon>Bacteria</taxon>
        <taxon>Pseudomonadati</taxon>
        <taxon>Verrucomicrobiota</taxon>
        <taxon>Verrucomicrobiia</taxon>
        <taxon>Verrucomicrobiales</taxon>
        <taxon>Verrucomicrobiaceae</taxon>
        <taxon>Persicirhabdus</taxon>
    </lineage>
</organism>
<reference evidence="4" key="1">
    <citation type="submission" date="2021-01" db="EMBL/GenBank/DDBJ databases">
        <title>Modified the classification status of verrucomicrobia.</title>
        <authorList>
            <person name="Feng X."/>
        </authorList>
    </citation>
    <scope>NUCLEOTIDE SEQUENCE</scope>
    <source>
        <strain evidence="4">_KCTC 22039</strain>
    </source>
</reference>
<feature type="signal peptide" evidence="3">
    <location>
        <begin position="1"/>
        <end position="18"/>
    </location>
</feature>
<sequence>MMKSSILTSLFFASSFLAGNCEQTQQRVVVAGEHSQLDEKVNALFAEQQELCESILASSNDYLLASRDDWQAKHLQLKDRYSLLQAEEAKLAGQAAQMLDGGRMLVAACDFSPARSIPTQWVSSSARVPSGLPELTLADGRSLKNVKSRDFQADGFWADHDEGSSFVSVADLAESDKVQFGYSGVLADAALLADQVYLKVSAALAIEKHAERESQTQHAQMVQARTIEAQKKNTAQIIRFNNELAADRQERMEAIQAHQAEMAREAEEARAERERLLQETLMLLEKEMQADRDNQVQLERPLGEDDQLSELEKMEREHLAYYEAVMEQSSDYVRSEPEIAPIPIPVFQPEPDSSSNFPTSSSASSSYAGIYTGGNNLPEITYPDFDTVVDGE</sequence>
<keyword evidence="3" id="KW-0732">Signal</keyword>
<accession>A0A8J7SM30</accession>
<gene>
    <name evidence="4" type="ORF">JIN82_16250</name>
</gene>
<dbReference type="AlphaFoldDB" id="A0A8J7SM30"/>
<feature type="compositionally biased region" description="Low complexity" evidence="2">
    <location>
        <begin position="353"/>
        <end position="366"/>
    </location>
</feature>
<dbReference type="Proteomes" id="UP000624703">
    <property type="component" value="Unassembled WGS sequence"/>
</dbReference>
<name>A0A8J7SM30_9BACT</name>
<evidence type="ECO:0000256" key="2">
    <source>
        <dbReference type="SAM" id="MobiDB-lite"/>
    </source>
</evidence>
<evidence type="ECO:0000313" key="4">
    <source>
        <dbReference type="EMBL" id="MBK1792716.1"/>
    </source>
</evidence>